<comment type="caution">
    <text evidence="8">The sequence shown here is derived from an EMBL/GenBank/DDBJ whole genome shotgun (WGS) entry which is preliminary data.</text>
</comment>
<evidence type="ECO:0000256" key="5">
    <source>
        <dbReference type="ARBA" id="ARBA00023235"/>
    </source>
</evidence>
<dbReference type="AlphaFoldDB" id="A0A494YC68"/>
<feature type="binding site" evidence="7">
    <location>
        <begin position="44"/>
        <end position="45"/>
    </location>
    <ligand>
        <name>substrate</name>
    </ligand>
</feature>
<keyword evidence="9" id="KW-1185">Reference proteome</keyword>
<comment type="function">
    <text evidence="7">Provides the (R)-glutamate required for cell wall biosynthesis.</text>
</comment>
<evidence type="ECO:0000256" key="2">
    <source>
        <dbReference type="ARBA" id="ARBA00013090"/>
    </source>
</evidence>
<keyword evidence="3 7" id="KW-0133">Cell shape</keyword>
<evidence type="ECO:0000256" key="7">
    <source>
        <dbReference type="HAMAP-Rule" id="MF_00258"/>
    </source>
</evidence>
<dbReference type="HAMAP" id="MF_00258">
    <property type="entry name" value="Glu_racemase"/>
    <property type="match status" value="1"/>
</dbReference>
<feature type="binding site" evidence="7">
    <location>
        <begin position="76"/>
        <end position="77"/>
    </location>
    <ligand>
        <name>substrate</name>
    </ligand>
</feature>
<dbReference type="GO" id="GO:0009252">
    <property type="term" value="P:peptidoglycan biosynthetic process"/>
    <property type="evidence" value="ECO:0007669"/>
    <property type="project" value="UniProtKB-UniRule"/>
</dbReference>
<keyword evidence="4 7" id="KW-0573">Peptidoglycan synthesis</keyword>
<feature type="active site" description="Proton donor/acceptor" evidence="7">
    <location>
        <position position="185"/>
    </location>
</feature>
<evidence type="ECO:0000313" key="9">
    <source>
        <dbReference type="Proteomes" id="UP000270342"/>
    </source>
</evidence>
<comment type="catalytic activity">
    <reaction evidence="1 7">
        <text>L-glutamate = D-glutamate</text>
        <dbReference type="Rhea" id="RHEA:12813"/>
        <dbReference type="ChEBI" id="CHEBI:29985"/>
        <dbReference type="ChEBI" id="CHEBI:29986"/>
        <dbReference type="EC" id="5.1.1.3"/>
    </reaction>
</comment>
<comment type="similarity">
    <text evidence="7">Belongs to the aspartate/glutamate racemases family.</text>
</comment>
<evidence type="ECO:0000256" key="4">
    <source>
        <dbReference type="ARBA" id="ARBA00022984"/>
    </source>
</evidence>
<sequence>MIDSRGPVGVFDSGLGGLSVLRAVRALLPHEDIVYVADSGNAPYGGRDDAFIIERSLAISEWLLGQHAKAMVVACNTATAQAVHLLRTLSPIPLVGVEPGLKPAAAISKTGVAGVLATASTLRSEKFRRLLDEHQTRCRYLCQPGLGLVEMIERGDTDSPALMALLEQYLAPMLAEGADTLVLGCTHYPFVDTAIRRITGDRLTIVDTSAAIAQQLARLLGRPLTQAESTPDAADRPQGRVRLCTTGDPEPLAYVARTLLGLEQSVEILSIPSRHTHDGSPAVSV</sequence>
<dbReference type="PANTHER" id="PTHR21198">
    <property type="entry name" value="GLUTAMATE RACEMASE"/>
    <property type="match status" value="1"/>
</dbReference>
<dbReference type="OrthoDB" id="9801055at2"/>
<dbReference type="InterPro" id="IPR004391">
    <property type="entry name" value="Glu_race"/>
</dbReference>
<dbReference type="Pfam" id="PF01177">
    <property type="entry name" value="Asp_Glu_race"/>
    <property type="match status" value="1"/>
</dbReference>
<protein>
    <recommendedName>
        <fullName evidence="2 7">Glutamate racemase</fullName>
        <ecNumber evidence="2 7">5.1.1.3</ecNumber>
    </recommendedName>
</protein>
<dbReference type="InterPro" id="IPR015942">
    <property type="entry name" value="Asp/Glu/hydantoin_racemase"/>
</dbReference>
<organism evidence="8 9">
    <name type="scientific">Pararobbsia silviterrae</name>
    <dbReference type="NCBI Taxonomy" id="1792498"/>
    <lineage>
        <taxon>Bacteria</taxon>
        <taxon>Pseudomonadati</taxon>
        <taxon>Pseudomonadota</taxon>
        <taxon>Betaproteobacteria</taxon>
        <taxon>Burkholderiales</taxon>
        <taxon>Burkholderiaceae</taxon>
        <taxon>Pararobbsia</taxon>
    </lineage>
</organism>
<evidence type="ECO:0000256" key="1">
    <source>
        <dbReference type="ARBA" id="ARBA00001602"/>
    </source>
</evidence>
<keyword evidence="6 7" id="KW-0961">Cell wall biogenesis/degradation</keyword>
<gene>
    <name evidence="7" type="primary">murI</name>
    <name evidence="8" type="ORF">D7S86_06290</name>
</gene>
<dbReference type="Proteomes" id="UP000270342">
    <property type="component" value="Unassembled WGS sequence"/>
</dbReference>
<evidence type="ECO:0000256" key="3">
    <source>
        <dbReference type="ARBA" id="ARBA00022960"/>
    </source>
</evidence>
<evidence type="ECO:0000256" key="6">
    <source>
        <dbReference type="ARBA" id="ARBA00023316"/>
    </source>
</evidence>
<dbReference type="InterPro" id="IPR001920">
    <property type="entry name" value="Asp/Glu_race"/>
</dbReference>
<accession>A0A494YC68</accession>
<dbReference type="PANTHER" id="PTHR21198:SF2">
    <property type="entry name" value="GLUTAMATE RACEMASE"/>
    <property type="match status" value="1"/>
</dbReference>
<feature type="binding site" evidence="7">
    <location>
        <begin position="12"/>
        <end position="13"/>
    </location>
    <ligand>
        <name>substrate</name>
    </ligand>
</feature>
<name>A0A494YC68_9BURK</name>
<feature type="active site" description="Proton donor/acceptor" evidence="7">
    <location>
        <position position="75"/>
    </location>
</feature>
<dbReference type="UniPathway" id="UPA00219"/>
<proteinExistence type="inferred from homology"/>
<dbReference type="GO" id="GO:0008360">
    <property type="term" value="P:regulation of cell shape"/>
    <property type="evidence" value="ECO:0007669"/>
    <property type="project" value="UniProtKB-KW"/>
</dbReference>
<dbReference type="PROSITE" id="PS00923">
    <property type="entry name" value="ASP_GLU_RACEMASE_1"/>
    <property type="match status" value="1"/>
</dbReference>
<dbReference type="EC" id="5.1.1.3" evidence="2 7"/>
<dbReference type="PROSITE" id="PS00924">
    <property type="entry name" value="ASP_GLU_RACEMASE_2"/>
    <property type="match status" value="1"/>
</dbReference>
<dbReference type="NCBIfam" id="TIGR00067">
    <property type="entry name" value="glut_race"/>
    <property type="match status" value="1"/>
</dbReference>
<dbReference type="GO" id="GO:0071555">
    <property type="term" value="P:cell wall organization"/>
    <property type="evidence" value="ECO:0007669"/>
    <property type="project" value="UniProtKB-KW"/>
</dbReference>
<dbReference type="Gene3D" id="3.40.50.1860">
    <property type="match status" value="2"/>
</dbReference>
<feature type="binding site" evidence="7">
    <location>
        <begin position="186"/>
        <end position="187"/>
    </location>
    <ligand>
        <name>substrate</name>
    </ligand>
</feature>
<evidence type="ECO:0000313" key="8">
    <source>
        <dbReference type="EMBL" id="RKP57564.1"/>
    </source>
</evidence>
<reference evidence="8 9" key="1">
    <citation type="submission" date="2018-10" db="EMBL/GenBank/DDBJ databases">
        <title>Robbsia sp. DHC34, isolated from soil.</title>
        <authorList>
            <person name="Gao Z.-H."/>
            <person name="Qiu L.-H."/>
        </authorList>
    </citation>
    <scope>NUCLEOTIDE SEQUENCE [LARGE SCALE GENOMIC DNA]</scope>
    <source>
        <strain evidence="8 9">DHC34</strain>
    </source>
</reference>
<comment type="pathway">
    <text evidence="7">Cell wall biogenesis; peptidoglycan biosynthesis.</text>
</comment>
<dbReference type="GO" id="GO:0008881">
    <property type="term" value="F:glutamate racemase activity"/>
    <property type="evidence" value="ECO:0007669"/>
    <property type="project" value="UniProtKB-UniRule"/>
</dbReference>
<dbReference type="SUPFAM" id="SSF53681">
    <property type="entry name" value="Aspartate/glutamate racemase"/>
    <property type="match status" value="2"/>
</dbReference>
<keyword evidence="5 7" id="KW-0413">Isomerase</keyword>
<dbReference type="RefSeq" id="WP_121084657.1">
    <property type="nucleotide sequence ID" value="NZ_RBZU01000002.1"/>
</dbReference>
<dbReference type="EMBL" id="RBZU01000002">
    <property type="protein sequence ID" value="RKP57564.1"/>
    <property type="molecule type" value="Genomic_DNA"/>
</dbReference>
<dbReference type="InterPro" id="IPR033134">
    <property type="entry name" value="Asp/Glu_racemase_AS_2"/>
</dbReference>
<dbReference type="InterPro" id="IPR018187">
    <property type="entry name" value="Asp/Glu_racemase_AS_1"/>
</dbReference>